<reference evidence="1 2" key="1">
    <citation type="submission" date="2016-10" db="EMBL/GenBank/DDBJ databases">
        <authorList>
            <person name="Varghese N."/>
            <person name="Submissions S."/>
        </authorList>
    </citation>
    <scope>NUCLEOTIDE SEQUENCE [LARGE SCALE GENOMIC DNA]</scope>
    <source>
        <strain evidence="1 2">DSM 18839</strain>
    </source>
</reference>
<accession>A0A8G2F0B3</accession>
<dbReference type="EMBL" id="FNBW01000024">
    <property type="protein sequence ID" value="SDG57216.1"/>
    <property type="molecule type" value="Genomic_DNA"/>
</dbReference>
<sequence>PTVRLKDYRLRRIQSLHGTLTIRVPRLMRTGRVEPVSPLLAGSARSTAEYRLLLARLGAWMSFRAAAGLVEELFPQASGGCADTVRRRIFDEAERISARPLGKARTETPARSIDLGVATTFVRSCATRGPRHHEVLIGIGVADNGRSHRIGGAIAALEMPADLIVDALRQLGRHDATAVTAFTDGDKMLRRYLLRANIEERPVLDWPHLARRVQVAKTTAKGLRVLTEREYRARPAIGRLLDSLHWRLWNGQTDRARDALVQIERRLRAFDAGRARSGRTAAPARRLRTAIGNFADYINGQSSYLVDYARRQRAAQPVGTSTSEGLANALVNRRMNKLQQMRWSTAGAHAVVTVRANFMNQASLKTPTTNRQAA</sequence>
<name>A0A8G2F0B3_9PROT</name>
<dbReference type="AlphaFoldDB" id="A0A8G2F0B3"/>
<organism evidence="1 2">
    <name type="scientific">Thalassobaculum litoreum DSM 18839</name>
    <dbReference type="NCBI Taxonomy" id="1123362"/>
    <lineage>
        <taxon>Bacteria</taxon>
        <taxon>Pseudomonadati</taxon>
        <taxon>Pseudomonadota</taxon>
        <taxon>Alphaproteobacteria</taxon>
        <taxon>Rhodospirillales</taxon>
        <taxon>Thalassobaculaceae</taxon>
        <taxon>Thalassobaculum</taxon>
    </lineage>
</organism>
<comment type="caution">
    <text evidence="1">The sequence shown here is derived from an EMBL/GenBank/DDBJ whole genome shotgun (WGS) entry which is preliminary data.</text>
</comment>
<feature type="non-terminal residue" evidence="1">
    <location>
        <position position="1"/>
    </location>
</feature>
<dbReference type="RefSeq" id="WP_425441473.1">
    <property type="nucleotide sequence ID" value="NZ_FNBW01000024.1"/>
</dbReference>
<evidence type="ECO:0000313" key="1">
    <source>
        <dbReference type="EMBL" id="SDG57216.1"/>
    </source>
</evidence>
<proteinExistence type="predicted"/>
<dbReference type="Proteomes" id="UP000198615">
    <property type="component" value="Unassembled WGS sequence"/>
</dbReference>
<evidence type="ECO:0000313" key="2">
    <source>
        <dbReference type="Proteomes" id="UP000198615"/>
    </source>
</evidence>
<protein>
    <submittedName>
        <fullName evidence="1">Uncharacterized protein</fullName>
    </submittedName>
</protein>
<keyword evidence="2" id="KW-1185">Reference proteome</keyword>
<gene>
    <name evidence="1" type="ORF">SAMN05660686_04896</name>
</gene>